<feature type="transmembrane region" description="Helical" evidence="5">
    <location>
        <begin position="145"/>
        <end position="166"/>
    </location>
</feature>
<feature type="transmembrane region" description="Helical" evidence="5">
    <location>
        <begin position="203"/>
        <end position="220"/>
    </location>
</feature>
<proteinExistence type="inferred from homology"/>
<accession>A0A7X0W6Z6</accession>
<dbReference type="InterPro" id="IPR013525">
    <property type="entry name" value="ABC2_TM"/>
</dbReference>
<evidence type="ECO:0000256" key="1">
    <source>
        <dbReference type="ARBA" id="ARBA00004141"/>
    </source>
</evidence>
<reference evidence="7 8" key="1">
    <citation type="submission" date="2020-03" db="EMBL/GenBank/DDBJ databases">
        <title>Soil Listeria distribution.</title>
        <authorList>
            <person name="Liao J."/>
            <person name="Wiedmann M."/>
        </authorList>
    </citation>
    <scope>NUCLEOTIDE SEQUENCE [LARGE SCALE GENOMIC DNA]</scope>
    <source>
        <strain evidence="7 8">FSL L7-1829</strain>
    </source>
</reference>
<evidence type="ECO:0000259" key="6">
    <source>
        <dbReference type="PROSITE" id="PS51012"/>
    </source>
</evidence>
<comment type="caution">
    <text evidence="7">The sequence shown here is derived from an EMBL/GenBank/DDBJ whole genome shotgun (WGS) entry which is preliminary data.</text>
</comment>
<dbReference type="GO" id="GO:0043190">
    <property type="term" value="C:ATP-binding cassette (ABC) transporter complex"/>
    <property type="evidence" value="ECO:0007669"/>
    <property type="project" value="InterPro"/>
</dbReference>
<evidence type="ECO:0000256" key="3">
    <source>
        <dbReference type="ARBA" id="ARBA00022989"/>
    </source>
</evidence>
<feature type="transmembrane region" description="Helical" evidence="5">
    <location>
        <begin position="232"/>
        <end position="254"/>
    </location>
</feature>
<dbReference type="EMBL" id="JAAROP010000026">
    <property type="protein sequence ID" value="MBC1324148.1"/>
    <property type="molecule type" value="Genomic_DNA"/>
</dbReference>
<dbReference type="PANTHER" id="PTHR43229">
    <property type="entry name" value="NODULATION PROTEIN J"/>
    <property type="match status" value="1"/>
</dbReference>
<dbReference type="InterPro" id="IPR000412">
    <property type="entry name" value="ABC_2_transport"/>
</dbReference>
<keyword evidence="4 5" id="KW-0472">Membrane</keyword>
<feature type="transmembrane region" description="Helical" evidence="5">
    <location>
        <begin position="119"/>
        <end position="139"/>
    </location>
</feature>
<dbReference type="InterPro" id="IPR051784">
    <property type="entry name" value="Nod_factor_ABC_transporter"/>
</dbReference>
<organism evidence="7 8">
    <name type="scientific">Listeria welshimeri</name>
    <dbReference type="NCBI Taxonomy" id="1643"/>
    <lineage>
        <taxon>Bacteria</taxon>
        <taxon>Bacillati</taxon>
        <taxon>Bacillota</taxon>
        <taxon>Bacilli</taxon>
        <taxon>Bacillales</taxon>
        <taxon>Listeriaceae</taxon>
        <taxon>Listeria</taxon>
    </lineage>
</organism>
<evidence type="ECO:0000256" key="2">
    <source>
        <dbReference type="ARBA" id="ARBA00022692"/>
    </source>
</evidence>
<keyword evidence="3 5" id="KW-1133">Transmembrane helix</keyword>
<dbReference type="PANTHER" id="PTHR43229:SF2">
    <property type="entry name" value="NODULATION PROTEIN J"/>
    <property type="match status" value="1"/>
</dbReference>
<comment type="subcellular location">
    <subcellularLocation>
        <location evidence="5">Cell membrane</location>
        <topology evidence="5">Multi-pass membrane protein</topology>
    </subcellularLocation>
    <subcellularLocation>
        <location evidence="1">Membrane</location>
        <topology evidence="1">Multi-pass membrane protein</topology>
    </subcellularLocation>
</comment>
<keyword evidence="2 5" id="KW-0812">Transmembrane</keyword>
<dbReference type="InterPro" id="IPR047817">
    <property type="entry name" value="ABC2_TM_bact-type"/>
</dbReference>
<dbReference type="GO" id="GO:0140359">
    <property type="term" value="F:ABC-type transporter activity"/>
    <property type="evidence" value="ECO:0007669"/>
    <property type="project" value="InterPro"/>
</dbReference>
<dbReference type="Proteomes" id="UP000522007">
    <property type="component" value="Unassembled WGS sequence"/>
</dbReference>
<dbReference type="AlphaFoldDB" id="A0A7X0W6Z6"/>
<gene>
    <name evidence="7" type="ORF">HB853_14585</name>
</gene>
<dbReference type="Pfam" id="PF01061">
    <property type="entry name" value="ABC2_membrane"/>
    <property type="match status" value="1"/>
</dbReference>
<evidence type="ECO:0000313" key="8">
    <source>
        <dbReference type="Proteomes" id="UP000522007"/>
    </source>
</evidence>
<comment type="similarity">
    <text evidence="5">Belongs to the ABC-2 integral membrane protein family.</text>
</comment>
<dbReference type="PRINTS" id="PR00164">
    <property type="entry name" value="ABC2TRNSPORT"/>
</dbReference>
<feature type="transmembrane region" description="Helical" evidence="5">
    <location>
        <begin position="63"/>
        <end position="83"/>
    </location>
</feature>
<evidence type="ECO:0000256" key="5">
    <source>
        <dbReference type="RuleBase" id="RU361157"/>
    </source>
</evidence>
<feature type="transmembrane region" description="Helical" evidence="5">
    <location>
        <begin position="21"/>
        <end position="43"/>
    </location>
</feature>
<feature type="transmembrane region" description="Helical" evidence="5">
    <location>
        <begin position="178"/>
        <end position="197"/>
    </location>
</feature>
<feature type="domain" description="ABC transmembrane type-2" evidence="6">
    <location>
        <begin position="26"/>
        <end position="257"/>
    </location>
</feature>
<evidence type="ECO:0000256" key="4">
    <source>
        <dbReference type="ARBA" id="ARBA00023136"/>
    </source>
</evidence>
<sequence>MMTFFAVIQRNWLIYSRNFPIAFFINRVMGETYSIISVWLLYEFLFLNTVSTNFYSLTGTKDYLTYAVIGIAFYNFAVATLMNSGRSLITELREGTLNSLLITPYSRWGYFIGIFIEQLLRALLEFFILMCIGLLFGANLTDIPLIYWLITLTFASVCFFSMSLMLSNIMLSFRDTFLSQNTLFLIMLVICGVTFPTEFLPEWIQWLSYLIPLTQVLELFRILTLSESFNEVSFLIISGLLVSGIYLLVGYFWYLKVERKLSATSFD</sequence>
<evidence type="ECO:0000313" key="7">
    <source>
        <dbReference type="EMBL" id="MBC1324148.1"/>
    </source>
</evidence>
<protein>
    <recommendedName>
        <fullName evidence="5">Transport permease protein</fullName>
    </recommendedName>
</protein>
<name>A0A7X0W6Z6_LISWE</name>
<keyword evidence="5" id="KW-0813">Transport</keyword>
<keyword evidence="5" id="KW-1003">Cell membrane</keyword>
<dbReference type="PROSITE" id="PS51012">
    <property type="entry name" value="ABC_TM2"/>
    <property type="match status" value="1"/>
</dbReference>